<evidence type="ECO:0000313" key="3">
    <source>
        <dbReference type="EMBL" id="KIK52583.1"/>
    </source>
</evidence>
<evidence type="ECO:0000256" key="2">
    <source>
        <dbReference type="SAM" id="MobiDB-lite"/>
    </source>
</evidence>
<feature type="region of interest" description="Disordered" evidence="2">
    <location>
        <begin position="1"/>
        <end position="33"/>
    </location>
</feature>
<feature type="coiled-coil region" evidence="1">
    <location>
        <begin position="204"/>
        <end position="288"/>
    </location>
</feature>
<dbReference type="OrthoDB" id="10669510at2759"/>
<name>A0A0D0CCG6_9AGAR</name>
<evidence type="ECO:0000256" key="1">
    <source>
        <dbReference type="SAM" id="Coils"/>
    </source>
</evidence>
<sequence>MGIDIDASPLQENKESQFKSMPPSGQLTKNVPHSRDMVVVNAVSEGSQHRPILPLVPSAINESISENIDVIGAEHVGKKHGRNNDPDDEAPAAKVILFSDEPAWRALKDKYEAVMKKLSENQKLNKALKSNVETLNEEKKSLQEALLGSKYKTAALTKTTNALNQLHAALIAKTSSTNPTSEVPLTEEQVMKLTNDFSAQALELKKIKHTLEQQNQEIAELNKSTESKMQLLTLDLEQCKAQLAEAETANLNLQAEEAEDMDNLDEKIKQVEQENGELTSELAKLKVHNVHLQCQSLTLNSLLGTTRNGY</sequence>
<dbReference type="EMBL" id="KN834840">
    <property type="protein sequence ID" value="KIK52583.1"/>
    <property type="molecule type" value="Genomic_DNA"/>
</dbReference>
<proteinExistence type="predicted"/>
<evidence type="ECO:0000313" key="4">
    <source>
        <dbReference type="Proteomes" id="UP000053593"/>
    </source>
</evidence>
<protein>
    <submittedName>
        <fullName evidence="3">Uncharacterized protein</fullName>
    </submittedName>
</protein>
<organism evidence="3 4">
    <name type="scientific">Collybiopsis luxurians FD-317 M1</name>
    <dbReference type="NCBI Taxonomy" id="944289"/>
    <lineage>
        <taxon>Eukaryota</taxon>
        <taxon>Fungi</taxon>
        <taxon>Dikarya</taxon>
        <taxon>Basidiomycota</taxon>
        <taxon>Agaricomycotina</taxon>
        <taxon>Agaricomycetes</taxon>
        <taxon>Agaricomycetidae</taxon>
        <taxon>Agaricales</taxon>
        <taxon>Marasmiineae</taxon>
        <taxon>Omphalotaceae</taxon>
        <taxon>Collybiopsis</taxon>
        <taxon>Collybiopsis luxurians</taxon>
    </lineage>
</organism>
<dbReference type="HOGENOM" id="CLU_897307_0_0_1"/>
<dbReference type="AlphaFoldDB" id="A0A0D0CCG6"/>
<keyword evidence="4" id="KW-1185">Reference proteome</keyword>
<dbReference type="Proteomes" id="UP000053593">
    <property type="component" value="Unassembled WGS sequence"/>
</dbReference>
<reference evidence="3 4" key="1">
    <citation type="submission" date="2014-04" db="EMBL/GenBank/DDBJ databases">
        <title>Evolutionary Origins and Diversification of the Mycorrhizal Mutualists.</title>
        <authorList>
            <consortium name="DOE Joint Genome Institute"/>
            <consortium name="Mycorrhizal Genomics Consortium"/>
            <person name="Kohler A."/>
            <person name="Kuo A."/>
            <person name="Nagy L.G."/>
            <person name="Floudas D."/>
            <person name="Copeland A."/>
            <person name="Barry K.W."/>
            <person name="Cichocki N."/>
            <person name="Veneault-Fourrey C."/>
            <person name="LaButti K."/>
            <person name="Lindquist E.A."/>
            <person name="Lipzen A."/>
            <person name="Lundell T."/>
            <person name="Morin E."/>
            <person name="Murat C."/>
            <person name="Riley R."/>
            <person name="Ohm R."/>
            <person name="Sun H."/>
            <person name="Tunlid A."/>
            <person name="Henrissat B."/>
            <person name="Grigoriev I.V."/>
            <person name="Hibbett D.S."/>
            <person name="Martin F."/>
        </authorList>
    </citation>
    <scope>NUCLEOTIDE SEQUENCE [LARGE SCALE GENOMIC DNA]</scope>
    <source>
        <strain evidence="3 4">FD-317 M1</strain>
    </source>
</reference>
<keyword evidence="1" id="KW-0175">Coiled coil</keyword>
<gene>
    <name evidence="3" type="ORF">GYMLUDRAFT_251077</name>
</gene>
<feature type="coiled-coil region" evidence="1">
    <location>
        <begin position="118"/>
        <end position="145"/>
    </location>
</feature>
<accession>A0A0D0CCG6</accession>